<dbReference type="Proteomes" id="UP001180737">
    <property type="component" value="Unassembled WGS sequence"/>
</dbReference>
<gene>
    <name evidence="2" type="ORF">RM704_27330</name>
</gene>
<evidence type="ECO:0000313" key="3">
    <source>
        <dbReference type="Proteomes" id="UP001180737"/>
    </source>
</evidence>
<feature type="region of interest" description="Disordered" evidence="1">
    <location>
        <begin position="34"/>
        <end position="57"/>
    </location>
</feature>
<keyword evidence="3" id="KW-1185">Reference proteome</keyword>
<proteinExistence type="predicted"/>
<dbReference type="EMBL" id="JAVRFJ010000026">
    <property type="protein sequence ID" value="MDT0571133.1"/>
    <property type="molecule type" value="Genomic_DNA"/>
</dbReference>
<reference evidence="2" key="1">
    <citation type="submission" date="2024-05" db="EMBL/GenBank/DDBJ databases">
        <title>30 novel species of actinomycetes from the DSMZ collection.</title>
        <authorList>
            <person name="Nouioui I."/>
        </authorList>
    </citation>
    <scope>NUCLEOTIDE SEQUENCE</scope>
    <source>
        <strain evidence="2">DSM 3412</strain>
    </source>
</reference>
<accession>A0ABU2Z3I2</accession>
<dbReference type="RefSeq" id="WP_157856811.1">
    <property type="nucleotide sequence ID" value="NZ_JAVRFJ010000026.1"/>
</dbReference>
<protein>
    <submittedName>
        <fullName evidence="2">Uncharacterized protein</fullName>
    </submittedName>
</protein>
<comment type="caution">
    <text evidence="2">The sequence shown here is derived from an EMBL/GenBank/DDBJ whole genome shotgun (WGS) entry which is preliminary data.</text>
</comment>
<organism evidence="2 3">
    <name type="scientific">Streptomyces gottesmaniae</name>
    <dbReference type="NCBI Taxonomy" id="3075518"/>
    <lineage>
        <taxon>Bacteria</taxon>
        <taxon>Bacillati</taxon>
        <taxon>Actinomycetota</taxon>
        <taxon>Actinomycetes</taxon>
        <taxon>Kitasatosporales</taxon>
        <taxon>Streptomycetaceae</taxon>
        <taxon>Streptomyces</taxon>
    </lineage>
</organism>
<name>A0ABU2Z3I2_9ACTN</name>
<evidence type="ECO:0000313" key="2">
    <source>
        <dbReference type="EMBL" id="MDT0571133.1"/>
    </source>
</evidence>
<sequence length="57" mass="6248">MTVAPPPPPDGDFSAYDTRHMAILIMRNCDGCDRGSRSAGHSRCRDCRSRDQLPVTG</sequence>
<evidence type="ECO:0000256" key="1">
    <source>
        <dbReference type="SAM" id="MobiDB-lite"/>
    </source>
</evidence>